<reference evidence="1" key="1">
    <citation type="submission" date="2011-09" db="EMBL/GenBank/DDBJ databases">
        <title>The permanent draft genome of Mucilaginibacter paludis DSM 18603.</title>
        <authorList>
            <consortium name="US DOE Joint Genome Institute (JGI-PGF)"/>
            <person name="Lucas S."/>
            <person name="Han J."/>
            <person name="Lapidus A."/>
            <person name="Bruce D."/>
            <person name="Goodwin L."/>
            <person name="Pitluck S."/>
            <person name="Peters L."/>
            <person name="Kyrpides N."/>
            <person name="Mavromatis K."/>
            <person name="Ivanova N."/>
            <person name="Mikhailova N."/>
            <person name="Held B."/>
            <person name="Detter J.C."/>
            <person name="Tapia R."/>
            <person name="Han C."/>
            <person name="Land M."/>
            <person name="Hauser L."/>
            <person name="Markowitz V."/>
            <person name="Cheng J.-F."/>
            <person name="Hugenholtz P."/>
            <person name="Woyke T."/>
            <person name="Wu D."/>
            <person name="Tindall B."/>
            <person name="Brambilla E."/>
            <person name="Klenk H.-P."/>
            <person name="Eisen J.A."/>
        </authorList>
    </citation>
    <scope>NUCLEOTIDE SEQUENCE [LARGE SCALE GENOMIC DNA]</scope>
    <source>
        <strain evidence="1">DSM 18603</strain>
    </source>
</reference>
<dbReference type="STRING" id="714943.Mucpa_5559"/>
<keyword evidence="2" id="KW-1185">Reference proteome</keyword>
<dbReference type="InterPro" id="IPR042236">
    <property type="entry name" value="PI3K_accessory_sf"/>
</dbReference>
<dbReference type="Proteomes" id="UP000002774">
    <property type="component" value="Chromosome"/>
</dbReference>
<dbReference type="HOGENOM" id="CLU_169630_0_0_10"/>
<proteinExistence type="predicted"/>
<evidence type="ECO:0000313" key="1">
    <source>
        <dbReference type="EMBL" id="EHQ29630.1"/>
    </source>
</evidence>
<dbReference type="Gene3D" id="1.25.40.70">
    <property type="entry name" value="Phosphatidylinositol 3-kinase, accessory domain (PIK)"/>
    <property type="match status" value="1"/>
</dbReference>
<dbReference type="eggNOG" id="ENOG5032ZPM">
    <property type="taxonomic scope" value="Bacteria"/>
</dbReference>
<dbReference type="OrthoDB" id="1450106at2"/>
<evidence type="ECO:0008006" key="3">
    <source>
        <dbReference type="Google" id="ProtNLM"/>
    </source>
</evidence>
<protein>
    <recommendedName>
        <fullName evidence="3">DUF2019 domain-containing protein</fullName>
    </recommendedName>
</protein>
<gene>
    <name evidence="1" type="ORF">Mucpa_5559</name>
</gene>
<dbReference type="AlphaFoldDB" id="H1YC67"/>
<organism evidence="1 2">
    <name type="scientific">Mucilaginibacter paludis DSM 18603</name>
    <dbReference type="NCBI Taxonomy" id="714943"/>
    <lineage>
        <taxon>Bacteria</taxon>
        <taxon>Pseudomonadati</taxon>
        <taxon>Bacteroidota</taxon>
        <taxon>Sphingobacteriia</taxon>
        <taxon>Sphingobacteriales</taxon>
        <taxon>Sphingobacteriaceae</taxon>
        <taxon>Mucilaginibacter</taxon>
    </lineage>
</organism>
<dbReference type="SUPFAM" id="SSF48371">
    <property type="entry name" value="ARM repeat"/>
    <property type="match status" value="1"/>
</dbReference>
<accession>H1YC67</accession>
<dbReference type="EMBL" id="CM001403">
    <property type="protein sequence ID" value="EHQ29630.1"/>
    <property type="molecule type" value="Genomic_DNA"/>
</dbReference>
<evidence type="ECO:0000313" key="2">
    <source>
        <dbReference type="Proteomes" id="UP000002774"/>
    </source>
</evidence>
<dbReference type="RefSeq" id="WP_008510939.1">
    <property type="nucleotide sequence ID" value="NZ_CM001403.1"/>
</dbReference>
<sequence>MKTFNNLDEAVNSIIESSQKHAKATQTGDYKTANLNYAVINSAVTYLKEKGEIEKLKELLAYNDLSVKLWVASYLIKQNDQKAAAVLEEISAQSIRHHSFHARMVLQDWRKGKLF</sequence>
<name>H1YC67_9SPHI</name>
<dbReference type="InterPro" id="IPR016024">
    <property type="entry name" value="ARM-type_fold"/>
</dbReference>